<dbReference type="eggNOG" id="ENOG5033VM6">
    <property type="taxonomic scope" value="Bacteria"/>
</dbReference>
<comment type="caution">
    <text evidence="1">The sequence shown here is derived from an EMBL/GenBank/DDBJ whole genome shotgun (WGS) entry which is preliminary data.</text>
</comment>
<dbReference type="HOGENOM" id="CLU_735075_0_0_9"/>
<dbReference type="RefSeq" id="WP_023352981.1">
    <property type="nucleotide sequence ID" value="NZ_KI535366.1"/>
</dbReference>
<reference evidence="1 2" key="1">
    <citation type="submission" date="2013-06" db="EMBL/GenBank/DDBJ databases">
        <authorList>
            <person name="Weinstock G."/>
            <person name="Sodergren E."/>
            <person name="Clifton S."/>
            <person name="Fulton L."/>
            <person name="Fulton B."/>
            <person name="Courtney L."/>
            <person name="Fronick C."/>
            <person name="Harrison M."/>
            <person name="Strong C."/>
            <person name="Farmer C."/>
            <person name="Delahaunty K."/>
            <person name="Markovic C."/>
            <person name="Hall O."/>
            <person name="Minx P."/>
            <person name="Tomlinson C."/>
            <person name="Mitreva M."/>
            <person name="Nelson J."/>
            <person name="Hou S."/>
            <person name="Wollam A."/>
            <person name="Pepin K.H."/>
            <person name="Johnson M."/>
            <person name="Bhonagiri V."/>
            <person name="Nash W.E."/>
            <person name="Warren W."/>
            <person name="Chinwalla A."/>
            <person name="Mardis E.R."/>
            <person name="Wilson R.K."/>
        </authorList>
    </citation>
    <scope>NUCLEOTIDE SEQUENCE [LARGE SCALE GENOMIC DNA]</scope>
    <source>
        <strain evidence="1 2">ATCC 51271</strain>
    </source>
</reference>
<dbReference type="EMBL" id="ACIL03000002">
    <property type="protein sequence ID" value="ESL04689.1"/>
    <property type="molecule type" value="Genomic_DNA"/>
</dbReference>
<dbReference type="InterPro" id="IPR006626">
    <property type="entry name" value="PbH1"/>
</dbReference>
<dbReference type="OrthoDB" id="2003328at2"/>
<name>V2XR91_9FIRM</name>
<proteinExistence type="predicted"/>
<evidence type="ECO:0000313" key="2">
    <source>
        <dbReference type="Proteomes" id="UP000018227"/>
    </source>
</evidence>
<dbReference type="AlphaFoldDB" id="V2XR91"/>
<dbReference type="Gene3D" id="2.160.20.10">
    <property type="entry name" value="Single-stranded right-handed beta-helix, Pectin lyase-like"/>
    <property type="match status" value="1"/>
</dbReference>
<sequence>MGIAGMDIKQTLVRGGLTLAAVLCLGRVETVRAGVVEANGSTDAYNIQQELNKTGRVTLKKGGTYRLYDSLVLGSNMSIEAEGATIICEKPIAFNIPEKTGYKSAVNISINGGNWKSEADGYYASSFKFTHASNIKLTNMKIRAANLSGHSIELVACKDVVIDNCDIAGLGSSDSMTEEAVQLDIASSVTAPFLRDIPFRTDLAAELYNKAGCKNITVKNCKIVGNRGVVANHTKNDGDAINSIHENIILIGNKITGLKGEGVVLFNTKSATVKNNKIESLRKGRSDAYTVGLHISTFSNNKALKKAVFKIRGNTIHGGRQAVMVYSHSGIKFGKAVIEKNKLFCKAGKEFAIHAKEQSIKKVVIKSNTVKTYKDK</sequence>
<dbReference type="Proteomes" id="UP000018227">
    <property type="component" value="Unassembled WGS sequence"/>
</dbReference>
<organism evidence="1 2">
    <name type="scientific">Catonella morbi ATCC 51271</name>
    <dbReference type="NCBI Taxonomy" id="592026"/>
    <lineage>
        <taxon>Bacteria</taxon>
        <taxon>Bacillati</taxon>
        <taxon>Bacillota</taxon>
        <taxon>Clostridia</taxon>
        <taxon>Lachnospirales</taxon>
        <taxon>Lachnospiraceae</taxon>
        <taxon>Catonella</taxon>
    </lineage>
</organism>
<dbReference type="SUPFAM" id="SSF51126">
    <property type="entry name" value="Pectin lyase-like"/>
    <property type="match status" value="1"/>
</dbReference>
<protein>
    <submittedName>
        <fullName evidence="1">Uncharacterized protein</fullName>
    </submittedName>
</protein>
<dbReference type="InterPro" id="IPR012334">
    <property type="entry name" value="Pectin_lyas_fold"/>
</dbReference>
<dbReference type="InterPro" id="IPR011050">
    <property type="entry name" value="Pectin_lyase_fold/virulence"/>
</dbReference>
<dbReference type="SMART" id="SM00710">
    <property type="entry name" value="PbH1"/>
    <property type="match status" value="4"/>
</dbReference>
<gene>
    <name evidence="1" type="ORF">GCWU0000282_000076</name>
</gene>
<keyword evidence="2" id="KW-1185">Reference proteome</keyword>
<evidence type="ECO:0000313" key="1">
    <source>
        <dbReference type="EMBL" id="ESL04689.1"/>
    </source>
</evidence>
<dbReference type="STRING" id="592026.GCWU0000282_000076"/>
<accession>V2XR91</accession>